<evidence type="ECO:0000259" key="6">
    <source>
        <dbReference type="Pfam" id="PF02852"/>
    </source>
</evidence>
<protein>
    <submittedName>
        <fullName evidence="8">NAD(P)/FAD-dependent oxidoreductase</fullName>
    </submittedName>
</protein>
<comment type="similarity">
    <text evidence="1">Belongs to the class-I pyridine nucleotide-disulfide oxidoreductase family.</text>
</comment>
<keyword evidence="2" id="KW-0285">Flavoprotein</keyword>
<dbReference type="EMBL" id="CP028136">
    <property type="protein sequence ID" value="AVR44205.1"/>
    <property type="molecule type" value="Genomic_DNA"/>
</dbReference>
<keyword evidence="4" id="KW-0547">Nucleotide-binding</keyword>
<feature type="binding site" evidence="4">
    <location>
        <position position="50"/>
    </location>
    <ligand>
        <name>FAD</name>
        <dbReference type="ChEBI" id="CHEBI:57692"/>
    </ligand>
</feature>
<dbReference type="OrthoDB" id="9800167at2"/>
<feature type="binding site" evidence="4">
    <location>
        <position position="261"/>
    </location>
    <ligand>
        <name>NAD(+)</name>
        <dbReference type="ChEBI" id="CHEBI:57540"/>
    </ligand>
</feature>
<dbReference type="KEGG" id="grs:C7S20_02405"/>
<reference evidence="9" key="1">
    <citation type="submission" date="2018-03" db="EMBL/GenBank/DDBJ databases">
        <title>Gramella fulva sp. nov., isolated from a dry surface of tidal flat.</title>
        <authorList>
            <person name="Hwang S.H."/>
            <person name="Hwang W.M."/>
            <person name="Kang K."/>
            <person name="Ahn T.-Y."/>
        </authorList>
    </citation>
    <scope>NUCLEOTIDE SEQUENCE [LARGE SCALE GENOMIC DNA]</scope>
    <source>
        <strain evidence="9">SH35</strain>
    </source>
</reference>
<dbReference type="Gene3D" id="3.30.390.30">
    <property type="match status" value="1"/>
</dbReference>
<dbReference type="RefSeq" id="WP_107010983.1">
    <property type="nucleotide sequence ID" value="NZ_CP028136.1"/>
</dbReference>
<dbReference type="Gene3D" id="3.50.50.60">
    <property type="entry name" value="FAD/NAD(P)-binding domain"/>
    <property type="match status" value="2"/>
</dbReference>
<feature type="binding site" evidence="4">
    <location>
        <begin position="171"/>
        <end position="178"/>
    </location>
    <ligand>
        <name>NAD(+)</name>
        <dbReference type="ChEBI" id="CHEBI:57540"/>
    </ligand>
</feature>
<feature type="domain" description="FAD/NAD(P)-binding" evidence="7">
    <location>
        <begin position="4"/>
        <end position="319"/>
    </location>
</feature>
<evidence type="ECO:0000256" key="1">
    <source>
        <dbReference type="ARBA" id="ARBA00007532"/>
    </source>
</evidence>
<keyword evidence="9" id="KW-1185">Reference proteome</keyword>
<evidence type="ECO:0000313" key="9">
    <source>
        <dbReference type="Proteomes" id="UP000241507"/>
    </source>
</evidence>
<dbReference type="Proteomes" id="UP000241507">
    <property type="component" value="Chromosome"/>
</dbReference>
<keyword evidence="3 4" id="KW-0274">FAD</keyword>
<dbReference type="Pfam" id="PF02852">
    <property type="entry name" value="Pyr_redox_dim"/>
    <property type="match status" value="1"/>
</dbReference>
<accession>A0A2R3Z1U1</accession>
<dbReference type="SUPFAM" id="SSF55424">
    <property type="entry name" value="FAD/NAD-linked reductases, dimerisation (C-terminal) domain"/>
    <property type="match status" value="1"/>
</dbReference>
<evidence type="ECO:0000256" key="5">
    <source>
        <dbReference type="PIRSR" id="PIRSR000350-4"/>
    </source>
</evidence>
<dbReference type="PIRSF" id="PIRSF000350">
    <property type="entry name" value="Mercury_reductase_MerA"/>
    <property type="match status" value="1"/>
</dbReference>
<feature type="disulfide bond" description="Redox-active" evidence="5">
    <location>
        <begin position="41"/>
        <end position="46"/>
    </location>
</feature>
<comment type="cofactor">
    <cofactor evidence="4">
        <name>FAD</name>
        <dbReference type="ChEBI" id="CHEBI:57692"/>
    </cofactor>
    <text evidence="4">Binds 1 FAD per subunit.</text>
</comment>
<keyword evidence="4" id="KW-0520">NAD</keyword>
<dbReference type="InterPro" id="IPR016156">
    <property type="entry name" value="FAD/NAD-linked_Rdtase_dimer_sf"/>
</dbReference>
<dbReference type="InterPro" id="IPR004099">
    <property type="entry name" value="Pyr_nucl-diS_OxRdtase_dimer"/>
</dbReference>
<dbReference type="PANTHER" id="PTHR43014">
    <property type="entry name" value="MERCURIC REDUCTASE"/>
    <property type="match status" value="1"/>
</dbReference>
<dbReference type="PRINTS" id="PR00411">
    <property type="entry name" value="PNDRDTASEI"/>
</dbReference>
<dbReference type="InterPro" id="IPR023753">
    <property type="entry name" value="FAD/NAD-binding_dom"/>
</dbReference>
<evidence type="ECO:0000256" key="4">
    <source>
        <dbReference type="PIRSR" id="PIRSR000350-3"/>
    </source>
</evidence>
<evidence type="ECO:0000256" key="3">
    <source>
        <dbReference type="ARBA" id="ARBA00022827"/>
    </source>
</evidence>
<dbReference type="InterPro" id="IPR036188">
    <property type="entry name" value="FAD/NAD-bd_sf"/>
</dbReference>
<dbReference type="GO" id="GO:0016491">
    <property type="term" value="F:oxidoreductase activity"/>
    <property type="evidence" value="ECO:0007669"/>
    <property type="project" value="InterPro"/>
</dbReference>
<dbReference type="Pfam" id="PF07992">
    <property type="entry name" value="Pyr_redox_2"/>
    <property type="match status" value="1"/>
</dbReference>
<feature type="binding site" evidence="4">
    <location>
        <position position="302"/>
    </location>
    <ligand>
        <name>FAD</name>
        <dbReference type="ChEBI" id="CHEBI:57692"/>
    </ligand>
</feature>
<sequence length="448" mass="49067">MKKYDVFVIGSGMAGMTVANKCAAGGLKVGITDELAYGGTCALRGCDPKKVIIGATEVRDFAHRLKGIGIDTVPQVNWKDIMAFKQSFVNDMPPKIEKGYKQNGIDTYHTAVKFISENTLQLGKDHITANNFVIATGAKPRELTFEGGHFALSSTEFLNMKDLPGSMLFIGGGYIAFEFAHIAARCGSKVTIVHRGKHPLKNFEQDIVKHLIDATRDLGIELILETEVLKIEKKNDDYLVSGKSGETMSEFKVEAVFNSAGRPPAIFDLDLVKANIAYSEKGIEVNSFLQNTTNKKIYAAGDSADTNGLPLTPIAVMEGHIVASNIIKGNKKEVNYPPTPSVVFTLPVLTGVGLTEEQARNKEVQYKVNYQSAENWFNAKRLNVKQYAFKTIIDKNTNSLLGAHIIGPNAEEIINIFAIAIKTGIKVAELKKMIYTYPTMASDIPHMV</sequence>
<dbReference type="InterPro" id="IPR001100">
    <property type="entry name" value="Pyr_nuc-diS_OxRdtase"/>
</dbReference>
<proteinExistence type="inferred from homology"/>
<name>A0A2R3Z1U1_9FLAO</name>
<evidence type="ECO:0000256" key="2">
    <source>
        <dbReference type="ARBA" id="ARBA00022630"/>
    </source>
</evidence>
<evidence type="ECO:0000259" key="7">
    <source>
        <dbReference type="Pfam" id="PF07992"/>
    </source>
</evidence>
<organism evidence="8 9">
    <name type="scientific">Christiangramia fulva</name>
    <dbReference type="NCBI Taxonomy" id="2126553"/>
    <lineage>
        <taxon>Bacteria</taxon>
        <taxon>Pseudomonadati</taxon>
        <taxon>Bacteroidota</taxon>
        <taxon>Flavobacteriia</taxon>
        <taxon>Flavobacteriales</taxon>
        <taxon>Flavobacteriaceae</taxon>
        <taxon>Christiangramia</taxon>
    </lineage>
</organism>
<feature type="domain" description="Pyridine nucleotide-disulphide oxidoreductase dimerisation" evidence="6">
    <location>
        <begin position="339"/>
        <end position="446"/>
    </location>
</feature>
<dbReference type="AlphaFoldDB" id="A0A2R3Z1U1"/>
<gene>
    <name evidence="8" type="ORF">C7S20_02405</name>
</gene>
<dbReference type="GO" id="GO:0000166">
    <property type="term" value="F:nucleotide binding"/>
    <property type="evidence" value="ECO:0007669"/>
    <property type="project" value="UniProtKB-KW"/>
</dbReference>
<evidence type="ECO:0000313" key="8">
    <source>
        <dbReference type="EMBL" id="AVR44205.1"/>
    </source>
</evidence>
<dbReference type="SUPFAM" id="SSF51905">
    <property type="entry name" value="FAD/NAD(P)-binding domain"/>
    <property type="match status" value="1"/>
</dbReference>
<dbReference type="PANTHER" id="PTHR43014:SF5">
    <property type="entry name" value="GLUTATHIONE REDUCTASE (NADPH)"/>
    <property type="match status" value="1"/>
</dbReference>
<dbReference type="PRINTS" id="PR00368">
    <property type="entry name" value="FADPNR"/>
</dbReference>